<dbReference type="InterPro" id="IPR049712">
    <property type="entry name" value="Poly_export"/>
</dbReference>
<keyword evidence="1" id="KW-0732">Signal</keyword>
<organism evidence="3 4">
    <name type="scientific">Autumnicola psychrophila</name>
    <dbReference type="NCBI Taxonomy" id="3075592"/>
    <lineage>
        <taxon>Bacteria</taxon>
        <taxon>Pseudomonadati</taxon>
        <taxon>Bacteroidota</taxon>
        <taxon>Flavobacteriia</taxon>
        <taxon>Flavobacteriales</taxon>
        <taxon>Flavobacteriaceae</taxon>
        <taxon>Autumnicola</taxon>
    </lineage>
</organism>
<reference evidence="3 4" key="1">
    <citation type="submission" date="2023-09" db="EMBL/GenBank/DDBJ databases">
        <authorList>
            <person name="Rey-Velasco X."/>
        </authorList>
    </citation>
    <scope>NUCLEOTIDE SEQUENCE [LARGE SCALE GENOMIC DNA]</scope>
    <source>
        <strain evidence="3 4">F225</strain>
    </source>
</reference>
<dbReference type="Pfam" id="PF02563">
    <property type="entry name" value="Poly_export"/>
    <property type="match status" value="1"/>
</dbReference>
<dbReference type="InterPro" id="IPR003715">
    <property type="entry name" value="Poly_export_N"/>
</dbReference>
<dbReference type="Proteomes" id="UP001253848">
    <property type="component" value="Unassembled WGS sequence"/>
</dbReference>
<gene>
    <name evidence="3" type="ORF">RM541_06780</name>
</gene>
<evidence type="ECO:0000313" key="4">
    <source>
        <dbReference type="Proteomes" id="UP001253848"/>
    </source>
</evidence>
<dbReference type="PANTHER" id="PTHR33619">
    <property type="entry name" value="POLYSACCHARIDE EXPORT PROTEIN GFCE-RELATED"/>
    <property type="match status" value="1"/>
</dbReference>
<keyword evidence="4" id="KW-1185">Reference proteome</keyword>
<dbReference type="EMBL" id="JAVRHN010000004">
    <property type="protein sequence ID" value="MDT0686062.1"/>
    <property type="molecule type" value="Genomic_DNA"/>
</dbReference>
<accession>A0ABU3DQS3</accession>
<dbReference type="PROSITE" id="PS51257">
    <property type="entry name" value="PROKAR_LIPOPROTEIN"/>
    <property type="match status" value="1"/>
</dbReference>
<dbReference type="PANTHER" id="PTHR33619:SF3">
    <property type="entry name" value="POLYSACCHARIDE EXPORT PROTEIN GFCE-RELATED"/>
    <property type="match status" value="1"/>
</dbReference>
<comment type="caution">
    <text evidence="3">The sequence shown here is derived from an EMBL/GenBank/DDBJ whole genome shotgun (WGS) entry which is preliminary data.</text>
</comment>
<evidence type="ECO:0000256" key="1">
    <source>
        <dbReference type="ARBA" id="ARBA00022729"/>
    </source>
</evidence>
<proteinExistence type="predicted"/>
<dbReference type="Gene3D" id="3.30.1950.10">
    <property type="entry name" value="wza like domain"/>
    <property type="match status" value="1"/>
</dbReference>
<evidence type="ECO:0000259" key="2">
    <source>
        <dbReference type="Pfam" id="PF02563"/>
    </source>
</evidence>
<name>A0ABU3DQS3_9FLAO</name>
<evidence type="ECO:0000313" key="3">
    <source>
        <dbReference type="EMBL" id="MDT0686062.1"/>
    </source>
</evidence>
<protein>
    <submittedName>
        <fullName evidence="3">Polysaccharide biosynthesis/export family protein</fullName>
    </submittedName>
</protein>
<dbReference type="RefSeq" id="WP_311499465.1">
    <property type="nucleotide sequence ID" value="NZ_JAVRHN010000004.1"/>
</dbReference>
<feature type="domain" description="Polysaccharide export protein N-terminal" evidence="2">
    <location>
        <begin position="43"/>
        <end position="139"/>
    </location>
</feature>
<sequence>MKFKIFLLLLTPMFFSCGSRDLSYFNDFDSKTVYSEKITNRAKEPVFQTGDLLSITVTSQNPKADVFYNKGALTNSLEALDAGGKATTTDEGYLVDRDGNIEFPSLGNVQLAGLTKRQAKEKLSEMLTQYLTEPIVNIRYLNFKVTVIGEVTNPSTFNVPGERINIIQALGMAGDMTVFGKRENVLIIQETDDTRHLVRVNLNDKELLNSPYFYLQPNDVIYVEPVTTKKEQASMVRNNISLVLSVVSLVSILLLRS</sequence>